<dbReference type="InterPro" id="IPR018253">
    <property type="entry name" value="DnaJ_domain_CS"/>
</dbReference>
<dbReference type="InterPro" id="IPR036869">
    <property type="entry name" value="J_dom_sf"/>
</dbReference>
<evidence type="ECO:0000259" key="3">
    <source>
        <dbReference type="PROSITE" id="PS50076"/>
    </source>
</evidence>
<feature type="compositionally biased region" description="Polar residues" evidence="1">
    <location>
        <begin position="140"/>
        <end position="150"/>
    </location>
</feature>
<keyword evidence="5" id="KW-1185">Reference proteome</keyword>
<name>A0A409XMJ5_PSICY</name>
<dbReference type="PROSITE" id="PS50076">
    <property type="entry name" value="DNAJ_2"/>
    <property type="match status" value="1"/>
</dbReference>
<dbReference type="SUPFAM" id="SSF46565">
    <property type="entry name" value="Chaperone J-domain"/>
    <property type="match status" value="1"/>
</dbReference>
<dbReference type="InParanoid" id="A0A409XMJ5"/>
<proteinExistence type="predicted"/>
<dbReference type="Proteomes" id="UP000283269">
    <property type="component" value="Unassembled WGS sequence"/>
</dbReference>
<dbReference type="OrthoDB" id="445556at2759"/>
<accession>A0A409XMJ5</accession>
<keyword evidence="2" id="KW-0812">Transmembrane</keyword>
<feature type="transmembrane region" description="Helical" evidence="2">
    <location>
        <begin position="183"/>
        <end position="203"/>
    </location>
</feature>
<comment type="caution">
    <text evidence="4">The sequence shown here is derived from an EMBL/GenBank/DDBJ whole genome shotgun (WGS) entry which is preliminary data.</text>
</comment>
<feature type="compositionally biased region" description="Basic residues" evidence="1">
    <location>
        <begin position="92"/>
        <end position="101"/>
    </location>
</feature>
<feature type="domain" description="J" evidence="3">
    <location>
        <begin position="24"/>
        <end position="88"/>
    </location>
</feature>
<evidence type="ECO:0000256" key="1">
    <source>
        <dbReference type="SAM" id="MobiDB-lite"/>
    </source>
</evidence>
<gene>
    <name evidence="4" type="ORF">CVT25_000972</name>
</gene>
<keyword evidence="2" id="KW-1133">Transmembrane helix</keyword>
<dbReference type="STRING" id="93625.A0A409XMJ5"/>
<dbReference type="InterPro" id="IPR052763">
    <property type="entry name" value="DnaJ_C4"/>
</dbReference>
<keyword evidence="2" id="KW-0472">Membrane</keyword>
<dbReference type="AlphaFoldDB" id="A0A409XMJ5"/>
<reference evidence="4 5" key="1">
    <citation type="journal article" date="2018" name="Evol. Lett.">
        <title>Horizontal gene cluster transfer increased hallucinogenic mushroom diversity.</title>
        <authorList>
            <person name="Reynolds H.T."/>
            <person name="Vijayakumar V."/>
            <person name="Gluck-Thaler E."/>
            <person name="Korotkin H.B."/>
            <person name="Matheny P.B."/>
            <person name="Slot J.C."/>
        </authorList>
    </citation>
    <scope>NUCLEOTIDE SEQUENCE [LARGE SCALE GENOMIC DNA]</scope>
    <source>
        <strain evidence="4 5">2631</strain>
    </source>
</reference>
<dbReference type="Pfam" id="PF00226">
    <property type="entry name" value="DnaJ"/>
    <property type="match status" value="1"/>
</dbReference>
<evidence type="ECO:0000256" key="2">
    <source>
        <dbReference type="SAM" id="Phobius"/>
    </source>
</evidence>
<dbReference type="InterPro" id="IPR001623">
    <property type="entry name" value="DnaJ_domain"/>
</dbReference>
<dbReference type="Gene3D" id="1.10.287.110">
    <property type="entry name" value="DnaJ domain"/>
    <property type="match status" value="1"/>
</dbReference>
<dbReference type="SMART" id="SM00271">
    <property type="entry name" value="DnaJ"/>
    <property type="match status" value="1"/>
</dbReference>
<feature type="region of interest" description="Disordered" evidence="1">
    <location>
        <begin position="89"/>
        <end position="168"/>
    </location>
</feature>
<dbReference type="PANTHER" id="PTHR44825:SF1">
    <property type="entry name" value="DNAJ HOMOLOG SUBFAMILY C MEMBER 4"/>
    <property type="match status" value="1"/>
</dbReference>
<evidence type="ECO:0000313" key="5">
    <source>
        <dbReference type="Proteomes" id="UP000283269"/>
    </source>
</evidence>
<organism evidence="4 5">
    <name type="scientific">Psilocybe cyanescens</name>
    <dbReference type="NCBI Taxonomy" id="93625"/>
    <lineage>
        <taxon>Eukaryota</taxon>
        <taxon>Fungi</taxon>
        <taxon>Dikarya</taxon>
        <taxon>Basidiomycota</taxon>
        <taxon>Agaricomycotina</taxon>
        <taxon>Agaricomycetes</taxon>
        <taxon>Agaricomycetidae</taxon>
        <taxon>Agaricales</taxon>
        <taxon>Agaricineae</taxon>
        <taxon>Strophariaceae</taxon>
        <taxon>Psilocybe</taxon>
    </lineage>
</organism>
<evidence type="ECO:0000313" key="4">
    <source>
        <dbReference type="EMBL" id="PPQ91930.1"/>
    </source>
</evidence>
<dbReference type="PRINTS" id="PR00625">
    <property type="entry name" value="JDOMAIN"/>
</dbReference>
<protein>
    <recommendedName>
        <fullName evidence="3">J domain-containing protein</fullName>
    </recommendedName>
</protein>
<sequence length="205" mass="23283">MSRSKASILHCRIRELSTTCRRSTHYETLGLHEGASRSQIKSHFYKLSKLHHPDVSKDPSSRALFQKASEAYSVLSNDRDRRAYDRSLLHRAPPRHSHVYHPRPPAARAARASHAWESPARDSQKPPPPDYAYTPRPKRPSTSSTAQGQHYSRPAHIDVLTGTRKRNEDAERELDKIRNEMPLLRPLQVIGAILFGMGVIFGLGR</sequence>
<dbReference type="PANTHER" id="PTHR44825">
    <property type="match status" value="1"/>
</dbReference>
<dbReference type="EMBL" id="NHYD01001201">
    <property type="protein sequence ID" value="PPQ91930.1"/>
    <property type="molecule type" value="Genomic_DNA"/>
</dbReference>
<dbReference type="PROSITE" id="PS00636">
    <property type="entry name" value="DNAJ_1"/>
    <property type="match status" value="1"/>
</dbReference>
<dbReference type="CDD" id="cd06257">
    <property type="entry name" value="DnaJ"/>
    <property type="match status" value="1"/>
</dbReference>